<evidence type="ECO:0008006" key="4">
    <source>
        <dbReference type="Google" id="ProtNLM"/>
    </source>
</evidence>
<dbReference type="AlphaFoldDB" id="A2BV45"/>
<evidence type="ECO:0000313" key="3">
    <source>
        <dbReference type="Proteomes" id="UP000001589"/>
    </source>
</evidence>
<protein>
    <recommendedName>
        <fullName evidence="4">Histidine kinase-, DNA gyrase B-, and HSP90-like ATPase</fullName>
    </recommendedName>
</protein>
<dbReference type="RefSeq" id="WP_011819764.1">
    <property type="nucleotide sequence ID" value="NC_008817.1"/>
</dbReference>
<organism evidence="2 3">
    <name type="scientific">Prochlorococcus marinus (strain MIT 9515)</name>
    <dbReference type="NCBI Taxonomy" id="167542"/>
    <lineage>
        <taxon>Bacteria</taxon>
        <taxon>Bacillati</taxon>
        <taxon>Cyanobacteriota</taxon>
        <taxon>Cyanophyceae</taxon>
        <taxon>Synechococcales</taxon>
        <taxon>Prochlorococcaceae</taxon>
        <taxon>Prochlorococcus</taxon>
    </lineage>
</organism>
<dbReference type="Proteomes" id="UP000001589">
    <property type="component" value="Chromosome"/>
</dbReference>
<proteinExistence type="predicted"/>
<feature type="region of interest" description="Disordered" evidence="1">
    <location>
        <begin position="1"/>
        <end position="30"/>
    </location>
</feature>
<dbReference type="HOGENOM" id="CLU_419116_0_0_3"/>
<dbReference type="OrthoDB" id="1395829at2"/>
<evidence type="ECO:0000313" key="2">
    <source>
        <dbReference type="EMBL" id="ABM71656.1"/>
    </source>
</evidence>
<accession>A2BV45</accession>
<name>A2BV45_PROM5</name>
<feature type="compositionally biased region" description="Polar residues" evidence="1">
    <location>
        <begin position="20"/>
        <end position="30"/>
    </location>
</feature>
<dbReference type="STRING" id="167542.P9515_04471"/>
<evidence type="ECO:0000256" key="1">
    <source>
        <dbReference type="SAM" id="MobiDB-lite"/>
    </source>
</evidence>
<dbReference type="GeneID" id="60200488"/>
<reference evidence="2 3" key="1">
    <citation type="journal article" date="2007" name="PLoS Genet.">
        <title>Patterns and implications of gene gain and loss in the evolution of Prochlorococcus.</title>
        <authorList>
            <person name="Kettler G.C."/>
            <person name="Martiny A.C."/>
            <person name="Huang K."/>
            <person name="Zucker J."/>
            <person name="Coleman M.L."/>
            <person name="Rodrigue S."/>
            <person name="Chen F."/>
            <person name="Lapidus A."/>
            <person name="Ferriera S."/>
            <person name="Johnson J."/>
            <person name="Steglich C."/>
            <person name="Church G.M."/>
            <person name="Richardson P."/>
            <person name="Chisholm S.W."/>
        </authorList>
    </citation>
    <scope>NUCLEOTIDE SEQUENCE [LARGE SCALE GENOMIC DNA]</scope>
    <source>
        <strain evidence="2 3">MIT 9515</strain>
    </source>
</reference>
<dbReference type="KEGG" id="pmc:P9515_04471"/>
<gene>
    <name evidence="2" type="ordered locus">P9515_04471</name>
</gene>
<sequence>MSEEDLNTTKTPLKWIGTPSLGQGRSSGGNAASEIFEAGASQRKRSLLETLVREICQNSLDQRKDKKVKIFFDLIILKGEKKEEFLKSINSETLIPHLSSVKGSSGTALTLKAGLESMKSSDLVCLRISDYGTDGLTGDDWDEKGNFRKLCVQNFSTGKESGLGGSFGLGKAVSWMHSRIFTVLFSSRIEGEKDLRIFGRSELPAHEMNGKSWLDGAYMGSEIKKDGIPVAESTWLKDGDAEKILLNRDNETECGTTILIPTFHEPDRDDTGSSGIREPEELCRDFTEAASKWFWPAISWKRLDFKARVFREEGKSAEFVSEAAANGIWSSFVECGRVEPFENTKSLFPGDSSSIDIEFPIPARVEPSDNPELLHDELKSFVRLGVTRVSSKEESLPCRSTIALIRGSGMVVDYAEGTRLNDGGSYCAAAFVGTSLNEIAESEKTELNKENALFAEEYFRAGEPVTHDDWLPTTRRLRESYTWKGHANRLRGIRYELRQILIQNLLTSFVSRPDEGPEMLRRMLNLGRGMKQKKIQSKARNSSLEVVIDRQRSFFNKKTNGWRITGELVRSGDSKRSAKVHLSFQSIADSGQGEMWGISDMQILGSEKHISLDDSDSKRFVFSAENQFSSVPFECTVKPPIGVNPEIAGFRKVG</sequence>
<dbReference type="EMBL" id="CP000552">
    <property type="protein sequence ID" value="ABM71656.1"/>
    <property type="molecule type" value="Genomic_DNA"/>
</dbReference>
<dbReference type="eggNOG" id="ENOG5032X5F">
    <property type="taxonomic scope" value="Bacteria"/>
</dbReference>